<dbReference type="InterPro" id="IPR028994">
    <property type="entry name" value="Integrin_alpha_N"/>
</dbReference>
<evidence type="ECO:0000259" key="3">
    <source>
        <dbReference type="Pfam" id="PF13860"/>
    </source>
</evidence>
<dbReference type="SUPFAM" id="SSF69318">
    <property type="entry name" value="Integrin alpha N-terminal domain"/>
    <property type="match status" value="1"/>
</dbReference>
<feature type="chain" id="PRO_5009107028" description="FlgD/Vpr Ig-like domain-containing protein" evidence="2">
    <location>
        <begin position="36"/>
        <end position="752"/>
    </location>
</feature>
<feature type="signal peptide" evidence="2">
    <location>
        <begin position="1"/>
        <end position="35"/>
    </location>
</feature>
<dbReference type="Proteomes" id="UP000095349">
    <property type="component" value="Chromosome"/>
</dbReference>
<evidence type="ECO:0000313" key="5">
    <source>
        <dbReference type="Proteomes" id="UP000095349"/>
    </source>
</evidence>
<gene>
    <name evidence="4" type="ORF">A4G23_02379</name>
</gene>
<dbReference type="PATRIC" id="fig|285473.5.peg.2492"/>
<evidence type="ECO:0000256" key="2">
    <source>
        <dbReference type="SAM" id="SignalP"/>
    </source>
</evidence>
<evidence type="ECO:0000313" key="4">
    <source>
        <dbReference type="EMBL" id="AOT59537.1"/>
    </source>
</evidence>
<dbReference type="InterPro" id="IPR013517">
    <property type="entry name" value="FG-GAP"/>
</dbReference>
<dbReference type="AlphaFoldDB" id="A0A1D8G257"/>
<dbReference type="GeneID" id="33064072"/>
<reference evidence="4 5" key="1">
    <citation type="submission" date="2016-09" db="EMBL/GenBank/DDBJ databases">
        <title>Streptomyces rubrolavendulae MJM4426 Genome sequencing and assembly.</title>
        <authorList>
            <person name="Kim J.-G."/>
        </authorList>
    </citation>
    <scope>NUCLEOTIDE SEQUENCE [LARGE SCALE GENOMIC DNA]</scope>
    <source>
        <strain evidence="4 5">MJM4426</strain>
    </source>
</reference>
<keyword evidence="1 2" id="KW-0732">Signal</keyword>
<dbReference type="EMBL" id="CP017316">
    <property type="protein sequence ID" value="AOT59537.1"/>
    <property type="molecule type" value="Genomic_DNA"/>
</dbReference>
<organism evidence="4 5">
    <name type="scientific">Streptomyces rubrolavendulae</name>
    <dbReference type="NCBI Taxonomy" id="285473"/>
    <lineage>
        <taxon>Bacteria</taxon>
        <taxon>Bacillati</taxon>
        <taxon>Actinomycetota</taxon>
        <taxon>Actinomycetes</taxon>
        <taxon>Kitasatosporales</taxon>
        <taxon>Streptomycetaceae</taxon>
        <taxon>Streptomyces</taxon>
    </lineage>
</organism>
<protein>
    <recommendedName>
        <fullName evidence="3">FlgD/Vpr Ig-like domain-containing protein</fullName>
    </recommendedName>
</protein>
<name>A0A1D8G257_9ACTN</name>
<dbReference type="Gene3D" id="2.130.10.130">
    <property type="entry name" value="Integrin alpha, N-terminal"/>
    <property type="match status" value="1"/>
</dbReference>
<sequence length="752" mass="77489">MASARSPRRRLAASVALVLAVTVGAGVLASPGATASPAAATGAPALVPMSTTSTTSSDAVLLPVGAEVVSAGETGHLTSRKDDTGATVLEWRRTADGSVTPLGSGTVGHDSGSDTVVTGDGGSVVHLRDMAPGADWSASFDLAAEFTAGAKLVGVIGRNLYVKVPTTADYHELWHLTEVDGAARKTKLSSGAYGMDYKVVASTGSRALLLGTNRVFSGAGFRTHFWQATMTVGSDEVVDRTGVESIGPWRATSTGALTADYTARVEYPSAGPRIVVDGDRVHRDFPLDAGQADARVAGILGDTLLYGVPGTADGQTPAPLYARSVTDATATPYRLLEHHSSVAHAPDGGLLVRGATADADGLFRVWVGDDGRPAATLVADTGRVKALAVTGSQVPATVDLERPGAIAPMEWTLTRADAALDVTLTHTATGRTRTERLAQPASGTRFAFTWDGLLDGASAPNGAYTWQVTATRADGSGAPATASGGFRVTREANPHDYNDNGSTDVLARDASGVLWRDDLLDWPSEGGIETAQRASIGRGWQIYDRIEAAGDLAGGPVGDLVARDTSGVLWLYQGTGAGNFTARTQIGKGWQIYATLTGGSDLTGDGRADLLATDTAGDLWLYRGTGSATAPFAARVRLGGGWQVYREITAVGDIAGGAAGDLVARDAAGVLWLYQGNGAGNFLARVRVGSGWNAFTHLVGAGDVDADGRPDLVAYGPNGTYVYRSTSSATAPFSRLTTTLYTGEGTAFDTIA</sequence>
<feature type="domain" description="FlgD/Vpr Ig-like" evidence="3">
    <location>
        <begin position="408"/>
        <end position="474"/>
    </location>
</feature>
<dbReference type="RefSeq" id="WP_069976872.1">
    <property type="nucleotide sequence ID" value="NZ_CP017316.1"/>
</dbReference>
<dbReference type="InterPro" id="IPR025965">
    <property type="entry name" value="FlgD/Vpr_Ig-like"/>
</dbReference>
<dbReference type="KEGG" id="srn:A4G23_02379"/>
<dbReference type="STRING" id="285473.A4G23_02379"/>
<accession>A0A1D8G257</accession>
<dbReference type="PANTHER" id="PTHR46580:SF4">
    <property type="entry name" value="ATP_GTP-BINDING PROTEIN"/>
    <property type="match status" value="1"/>
</dbReference>
<dbReference type="PANTHER" id="PTHR46580">
    <property type="entry name" value="SENSOR KINASE-RELATED"/>
    <property type="match status" value="1"/>
</dbReference>
<dbReference type="Pfam" id="PF13517">
    <property type="entry name" value="FG-GAP_3"/>
    <property type="match status" value="1"/>
</dbReference>
<proteinExistence type="predicted"/>
<dbReference type="Pfam" id="PF13860">
    <property type="entry name" value="FlgD_ig"/>
    <property type="match status" value="1"/>
</dbReference>
<evidence type="ECO:0000256" key="1">
    <source>
        <dbReference type="ARBA" id="ARBA00022729"/>
    </source>
</evidence>
<keyword evidence="5" id="KW-1185">Reference proteome</keyword>
<dbReference type="OrthoDB" id="3921761at2"/>